<feature type="modified residue" description="4-aspartylphosphate" evidence="6">
    <location>
        <position position="58"/>
    </location>
</feature>
<dbReference type="PANTHER" id="PTHR48111">
    <property type="entry name" value="REGULATOR OF RPOS"/>
    <property type="match status" value="1"/>
</dbReference>
<dbReference type="InterPro" id="IPR000014">
    <property type="entry name" value="PAS"/>
</dbReference>
<sequence>MSTLSTKPRILLVDDDTDILLALSDYLLQEGFEVDSVGTGGAALQKSSTSSYDIVLLDVGLPDRDGIEVLNELSQTHPHLPVILLTAFTSLRRTAHPDILEKAFAYLTKPYQRQEVKSAIHRACLARNIAIAGWQSSFAPTQSIATFPSLLQPSSTGASLHDATQHPLNLTAYEQLAEYAQLMQFAFDHVPNGIMVADSDKRLRFANQAACDSLGYTQEELKTLRIPDIAPYHDNEKFQQRLESLRKGQPLSYPSIHRTKNGQEFPIEISVYLLNFQGQEFTCAVTRPAVEKSPKA</sequence>
<evidence type="ECO:0000256" key="1">
    <source>
        <dbReference type="ARBA" id="ARBA00022553"/>
    </source>
</evidence>
<proteinExistence type="predicted"/>
<dbReference type="GO" id="GO:0006355">
    <property type="term" value="P:regulation of DNA-templated transcription"/>
    <property type="evidence" value="ECO:0007669"/>
    <property type="project" value="TreeGrafter"/>
</dbReference>
<dbReference type="RefSeq" id="WP_312645748.1">
    <property type="nucleotide sequence ID" value="NZ_CP116967.1"/>
</dbReference>
<dbReference type="Proteomes" id="UP001302719">
    <property type="component" value="Chromosome"/>
</dbReference>
<dbReference type="KEGG" id="nall:PP769_04755"/>
<dbReference type="InterPro" id="IPR035965">
    <property type="entry name" value="PAS-like_dom_sf"/>
</dbReference>
<evidence type="ECO:0000256" key="3">
    <source>
        <dbReference type="ARBA" id="ARBA00023015"/>
    </source>
</evidence>
<dbReference type="CDD" id="cd17574">
    <property type="entry name" value="REC_OmpR"/>
    <property type="match status" value="1"/>
</dbReference>
<feature type="domain" description="PAS" evidence="8">
    <location>
        <begin position="179"/>
        <end position="249"/>
    </location>
</feature>
<organism evidence="9 10">
    <name type="scientific">Candidatus Nitrospira allomarina</name>
    <dbReference type="NCBI Taxonomy" id="3020900"/>
    <lineage>
        <taxon>Bacteria</taxon>
        <taxon>Pseudomonadati</taxon>
        <taxon>Nitrospirota</taxon>
        <taxon>Nitrospiria</taxon>
        <taxon>Nitrospirales</taxon>
        <taxon>Nitrospiraceae</taxon>
        <taxon>Nitrospira</taxon>
    </lineage>
</organism>
<protein>
    <submittedName>
        <fullName evidence="9">Response regulator</fullName>
    </submittedName>
</protein>
<keyword evidence="5" id="KW-0804">Transcription</keyword>
<keyword evidence="3" id="KW-0805">Transcription regulation</keyword>
<dbReference type="Pfam" id="PF00072">
    <property type="entry name" value="Response_reg"/>
    <property type="match status" value="1"/>
</dbReference>
<dbReference type="PROSITE" id="PS50110">
    <property type="entry name" value="RESPONSE_REGULATORY"/>
    <property type="match status" value="1"/>
</dbReference>
<dbReference type="InterPro" id="IPR001789">
    <property type="entry name" value="Sig_transdc_resp-reg_receiver"/>
</dbReference>
<dbReference type="SUPFAM" id="SSF52172">
    <property type="entry name" value="CheY-like"/>
    <property type="match status" value="1"/>
</dbReference>
<evidence type="ECO:0000313" key="10">
    <source>
        <dbReference type="Proteomes" id="UP001302719"/>
    </source>
</evidence>
<dbReference type="Pfam" id="PF13426">
    <property type="entry name" value="PAS_9"/>
    <property type="match status" value="1"/>
</dbReference>
<reference evidence="9 10" key="1">
    <citation type="submission" date="2023-01" db="EMBL/GenBank/DDBJ databases">
        <title>Cultivation and genomic characterization of new, ubiquitous marine nitrite-oxidizing bacteria from the Nitrospirales.</title>
        <authorList>
            <person name="Mueller A.J."/>
            <person name="Daebeler A."/>
            <person name="Herbold C.W."/>
            <person name="Kirkegaard R.H."/>
            <person name="Daims H."/>
        </authorList>
    </citation>
    <scope>NUCLEOTIDE SEQUENCE [LARGE SCALE GENOMIC DNA]</scope>
    <source>
        <strain evidence="9 10">VA</strain>
    </source>
</reference>
<accession>A0AA96GBM9</accession>
<dbReference type="GO" id="GO:0005829">
    <property type="term" value="C:cytosol"/>
    <property type="evidence" value="ECO:0007669"/>
    <property type="project" value="TreeGrafter"/>
</dbReference>
<evidence type="ECO:0000256" key="5">
    <source>
        <dbReference type="ARBA" id="ARBA00023163"/>
    </source>
</evidence>
<keyword evidence="2" id="KW-0902">Two-component regulatory system</keyword>
<dbReference type="SMART" id="SM00091">
    <property type="entry name" value="PAS"/>
    <property type="match status" value="1"/>
</dbReference>
<dbReference type="PANTHER" id="PTHR48111:SF1">
    <property type="entry name" value="TWO-COMPONENT RESPONSE REGULATOR ORR33"/>
    <property type="match status" value="1"/>
</dbReference>
<dbReference type="InterPro" id="IPR011006">
    <property type="entry name" value="CheY-like_superfamily"/>
</dbReference>
<dbReference type="SUPFAM" id="SSF55785">
    <property type="entry name" value="PYP-like sensor domain (PAS domain)"/>
    <property type="match status" value="1"/>
</dbReference>
<dbReference type="NCBIfam" id="TIGR00229">
    <property type="entry name" value="sensory_box"/>
    <property type="match status" value="1"/>
</dbReference>
<keyword evidence="1 6" id="KW-0597">Phosphoprotein</keyword>
<dbReference type="PROSITE" id="PS50112">
    <property type="entry name" value="PAS"/>
    <property type="match status" value="1"/>
</dbReference>
<dbReference type="GO" id="GO:0000976">
    <property type="term" value="F:transcription cis-regulatory region binding"/>
    <property type="evidence" value="ECO:0007669"/>
    <property type="project" value="TreeGrafter"/>
</dbReference>
<dbReference type="EMBL" id="CP116967">
    <property type="protein sequence ID" value="WNM59079.1"/>
    <property type="molecule type" value="Genomic_DNA"/>
</dbReference>
<evidence type="ECO:0000259" key="7">
    <source>
        <dbReference type="PROSITE" id="PS50110"/>
    </source>
</evidence>
<keyword evidence="10" id="KW-1185">Reference proteome</keyword>
<dbReference type="InterPro" id="IPR039420">
    <property type="entry name" value="WalR-like"/>
</dbReference>
<dbReference type="GO" id="GO:0032993">
    <property type="term" value="C:protein-DNA complex"/>
    <property type="evidence" value="ECO:0007669"/>
    <property type="project" value="TreeGrafter"/>
</dbReference>
<dbReference type="Gene3D" id="3.40.50.2300">
    <property type="match status" value="1"/>
</dbReference>
<evidence type="ECO:0000256" key="2">
    <source>
        <dbReference type="ARBA" id="ARBA00023012"/>
    </source>
</evidence>
<dbReference type="Gene3D" id="3.30.450.20">
    <property type="entry name" value="PAS domain"/>
    <property type="match status" value="1"/>
</dbReference>
<dbReference type="GO" id="GO:0000156">
    <property type="term" value="F:phosphorelay response regulator activity"/>
    <property type="evidence" value="ECO:0007669"/>
    <property type="project" value="TreeGrafter"/>
</dbReference>
<feature type="domain" description="Response regulatory" evidence="7">
    <location>
        <begin position="9"/>
        <end position="124"/>
    </location>
</feature>
<evidence type="ECO:0000256" key="6">
    <source>
        <dbReference type="PROSITE-ProRule" id="PRU00169"/>
    </source>
</evidence>
<gene>
    <name evidence="9" type="ORF">PP769_04755</name>
</gene>
<evidence type="ECO:0000259" key="8">
    <source>
        <dbReference type="PROSITE" id="PS50112"/>
    </source>
</evidence>
<name>A0AA96GBM9_9BACT</name>
<evidence type="ECO:0000313" key="9">
    <source>
        <dbReference type="EMBL" id="WNM59079.1"/>
    </source>
</evidence>
<dbReference type="CDD" id="cd00130">
    <property type="entry name" value="PAS"/>
    <property type="match status" value="1"/>
</dbReference>
<evidence type="ECO:0000256" key="4">
    <source>
        <dbReference type="ARBA" id="ARBA00023125"/>
    </source>
</evidence>
<keyword evidence="4" id="KW-0238">DNA-binding</keyword>
<dbReference type="SMART" id="SM00448">
    <property type="entry name" value="REC"/>
    <property type="match status" value="1"/>
</dbReference>
<dbReference type="AlphaFoldDB" id="A0AA96GBM9"/>